<dbReference type="EMBL" id="BARV01015555">
    <property type="protein sequence ID" value="GAI31573.1"/>
    <property type="molecule type" value="Genomic_DNA"/>
</dbReference>
<dbReference type="AlphaFoldDB" id="X1MJX8"/>
<reference evidence="1" key="1">
    <citation type="journal article" date="2014" name="Front. Microbiol.">
        <title>High frequency of phylogenetically diverse reductive dehalogenase-homologous genes in deep subseafloor sedimentary metagenomes.</title>
        <authorList>
            <person name="Kawai M."/>
            <person name="Futagami T."/>
            <person name="Toyoda A."/>
            <person name="Takaki Y."/>
            <person name="Nishi S."/>
            <person name="Hori S."/>
            <person name="Arai W."/>
            <person name="Tsubouchi T."/>
            <person name="Morono Y."/>
            <person name="Uchiyama I."/>
            <person name="Ito T."/>
            <person name="Fujiyama A."/>
            <person name="Inagaki F."/>
            <person name="Takami H."/>
        </authorList>
    </citation>
    <scope>NUCLEOTIDE SEQUENCE</scope>
    <source>
        <strain evidence="1">Expedition CK06-06</strain>
    </source>
</reference>
<protein>
    <submittedName>
        <fullName evidence="1">Uncharacterized protein</fullName>
    </submittedName>
</protein>
<proteinExistence type="predicted"/>
<accession>X1MJX8</accession>
<comment type="caution">
    <text evidence="1">The sequence shown here is derived from an EMBL/GenBank/DDBJ whole genome shotgun (WGS) entry which is preliminary data.</text>
</comment>
<evidence type="ECO:0000313" key="1">
    <source>
        <dbReference type="EMBL" id="GAI31573.1"/>
    </source>
</evidence>
<name>X1MJX8_9ZZZZ</name>
<sequence length="141" mass="16337">MYLIDFKDSSGRNGSEAEYEYDYMFFENSLMPEYYFYSAAKYSDGSYIKNINGKLPVCEEESFTAPNSLELKYGNGDGNWEASISFERIRGNDFHKGSNNLSFWIFPESTNVHLYPKIALSINKAIFAPYFISEFFIHVLN</sequence>
<organism evidence="1">
    <name type="scientific">marine sediment metagenome</name>
    <dbReference type="NCBI Taxonomy" id="412755"/>
    <lineage>
        <taxon>unclassified sequences</taxon>
        <taxon>metagenomes</taxon>
        <taxon>ecological metagenomes</taxon>
    </lineage>
</organism>
<gene>
    <name evidence="1" type="ORF">S06H3_26869</name>
</gene>